<gene>
    <name evidence="2" type="ORF">BSTAB16_7372</name>
</gene>
<evidence type="ECO:0000256" key="1">
    <source>
        <dbReference type="SAM" id="Phobius"/>
    </source>
</evidence>
<feature type="transmembrane region" description="Helical" evidence="1">
    <location>
        <begin position="365"/>
        <end position="389"/>
    </location>
</feature>
<feature type="transmembrane region" description="Helical" evidence="1">
    <location>
        <begin position="71"/>
        <end position="94"/>
    </location>
</feature>
<dbReference type="PANTHER" id="PTHR41983:SF2">
    <property type="entry name" value="SHORT-CHAIN FATTY ACID TRANSPORTER-RELATED"/>
    <property type="match status" value="1"/>
</dbReference>
<feature type="transmembrane region" description="Helical" evidence="1">
    <location>
        <begin position="157"/>
        <end position="179"/>
    </location>
</feature>
<dbReference type="InterPro" id="IPR006160">
    <property type="entry name" value="SCFA_transpt_AtoE"/>
</dbReference>
<evidence type="ECO:0008006" key="4">
    <source>
        <dbReference type="Google" id="ProtNLM"/>
    </source>
</evidence>
<proteinExistence type="predicted"/>
<protein>
    <recommendedName>
        <fullName evidence="4">Short chain fatty acid transporter</fullName>
    </recommendedName>
</protein>
<dbReference type="Pfam" id="PF02667">
    <property type="entry name" value="SCFA_trans"/>
    <property type="match status" value="1"/>
</dbReference>
<evidence type="ECO:0000313" key="3">
    <source>
        <dbReference type="Proteomes" id="UP000268684"/>
    </source>
</evidence>
<feature type="transmembrane region" description="Helical" evidence="1">
    <location>
        <begin position="114"/>
        <end position="145"/>
    </location>
</feature>
<organism evidence="2 3">
    <name type="scientific">Burkholderia stabilis</name>
    <dbReference type="NCBI Taxonomy" id="95485"/>
    <lineage>
        <taxon>Bacteria</taxon>
        <taxon>Pseudomonadati</taxon>
        <taxon>Pseudomonadota</taxon>
        <taxon>Betaproteobacteria</taxon>
        <taxon>Burkholderiales</taxon>
        <taxon>Burkholderiaceae</taxon>
        <taxon>Burkholderia</taxon>
        <taxon>Burkholderia cepacia complex</taxon>
    </lineage>
</organism>
<keyword evidence="3" id="KW-1185">Reference proteome</keyword>
<dbReference type="EMBL" id="LR025744">
    <property type="protein sequence ID" value="VBB17157.1"/>
    <property type="molecule type" value="Genomic_DNA"/>
</dbReference>
<feature type="transmembrane region" description="Helical" evidence="1">
    <location>
        <begin position="293"/>
        <end position="312"/>
    </location>
</feature>
<feature type="transmembrane region" description="Helical" evidence="1">
    <location>
        <begin position="261"/>
        <end position="281"/>
    </location>
</feature>
<accession>A0AAJ5NLG3</accession>
<dbReference type="PANTHER" id="PTHR41983">
    <property type="entry name" value="SHORT-CHAIN FATTY ACID TRANSPORTER-RELATED"/>
    <property type="match status" value="1"/>
</dbReference>
<keyword evidence="1" id="KW-1133">Transmembrane helix</keyword>
<sequence>MKELTEMQRGDAPMADRECALERMAASVARWSEKWFPDAYIFAAIAVIVVAAGALAIGAPVRQVGIAFGDGFWSLIPFTMQMAIVAISGYVVAVSPPASRLIEGLARLPSSGRAAVTFVALVSIVASLFNWAISLILSGLLVRALARRADLRMDYRAAGAAAYLGMGATWALGLSSSAAQLQANPDSLPKALLAISGVIPFSETIFLPQSILMAVVLTIVSLAIAYLSAPGDARAKTAAEFGIQLDEAHATIARPSRPGDWLEYSPLITIVIVAIGAIWAWHEFTTKNPMIAISNLNTYNYLFLMLGMLLNWRPRRFLNAVARAVPSVAGVLIQFPLYGGIAYILTKASAPAGLTLSDHLAHFFVALSSHSSFPAVMGVYSAVLGFFVPSGGGKWIIEAPYVIEAAKLLQVHLGWAVTVYNAAEALPNLINPFWMLPLLGVLGLRARDIVGFTFTQLVVHLPLVIFMLWALAGTLAYHPPIIP</sequence>
<dbReference type="GeneID" id="71059764"/>
<reference evidence="2 3" key="1">
    <citation type="submission" date="2017-11" db="EMBL/GenBank/DDBJ databases">
        <authorList>
            <person name="Seth-Smith MB H."/>
        </authorList>
    </citation>
    <scope>NUCLEOTIDE SEQUENCE [LARGE SCALE GENOMIC DNA]</scope>
    <source>
        <strain evidence="2">E</strain>
    </source>
</reference>
<feature type="transmembrane region" description="Helical" evidence="1">
    <location>
        <begin position="39"/>
        <end position="59"/>
    </location>
</feature>
<dbReference type="RefSeq" id="WP_122173729.1">
    <property type="nucleotide sequence ID" value="NZ_LR025744.1"/>
</dbReference>
<name>A0AAJ5NLG3_9BURK</name>
<feature type="transmembrane region" description="Helical" evidence="1">
    <location>
        <begin position="206"/>
        <end position="227"/>
    </location>
</feature>
<feature type="transmembrane region" description="Helical" evidence="1">
    <location>
        <begin position="324"/>
        <end position="345"/>
    </location>
</feature>
<dbReference type="AlphaFoldDB" id="A0AAJ5NLG3"/>
<evidence type="ECO:0000313" key="2">
    <source>
        <dbReference type="EMBL" id="VBB17157.1"/>
    </source>
</evidence>
<dbReference type="Proteomes" id="UP000268684">
    <property type="component" value="Chromosome III"/>
</dbReference>
<keyword evidence="1" id="KW-0812">Transmembrane</keyword>
<keyword evidence="1" id="KW-0472">Membrane</keyword>
<dbReference type="GO" id="GO:0005886">
    <property type="term" value="C:plasma membrane"/>
    <property type="evidence" value="ECO:0007669"/>
    <property type="project" value="TreeGrafter"/>
</dbReference>
<feature type="transmembrane region" description="Helical" evidence="1">
    <location>
        <begin position="458"/>
        <end position="477"/>
    </location>
</feature>